<dbReference type="SUPFAM" id="SSF81296">
    <property type="entry name" value="E set domains"/>
    <property type="match status" value="1"/>
</dbReference>
<dbReference type="Proteomes" id="UP000317557">
    <property type="component" value="Unassembled WGS sequence"/>
</dbReference>
<evidence type="ECO:0000313" key="1">
    <source>
        <dbReference type="EMBL" id="SMO53220.1"/>
    </source>
</evidence>
<dbReference type="EMBL" id="FXTP01000004">
    <property type="protein sequence ID" value="SMO53220.1"/>
    <property type="molecule type" value="Genomic_DNA"/>
</dbReference>
<dbReference type="AlphaFoldDB" id="A0A521C3B0"/>
<organism evidence="1 2">
    <name type="scientific">Gracilimonas mengyeensis</name>
    <dbReference type="NCBI Taxonomy" id="1302730"/>
    <lineage>
        <taxon>Bacteria</taxon>
        <taxon>Pseudomonadati</taxon>
        <taxon>Balneolota</taxon>
        <taxon>Balneolia</taxon>
        <taxon>Balneolales</taxon>
        <taxon>Balneolaceae</taxon>
        <taxon>Gracilimonas</taxon>
    </lineage>
</organism>
<gene>
    <name evidence="1" type="ORF">SAMN06265219_10478</name>
</gene>
<accession>A0A521C3B0</accession>
<evidence type="ECO:0000313" key="2">
    <source>
        <dbReference type="Proteomes" id="UP000317557"/>
    </source>
</evidence>
<name>A0A521C3B0_9BACT</name>
<dbReference type="InterPro" id="IPR019613">
    <property type="entry name" value="DUF4198"/>
</dbReference>
<dbReference type="InterPro" id="IPR017868">
    <property type="entry name" value="Filamin/ABP280_repeat-like"/>
</dbReference>
<dbReference type="InterPro" id="IPR014756">
    <property type="entry name" value="Ig_E-set"/>
</dbReference>
<reference evidence="1 2" key="1">
    <citation type="submission" date="2017-05" db="EMBL/GenBank/DDBJ databases">
        <authorList>
            <person name="Varghese N."/>
            <person name="Submissions S."/>
        </authorList>
    </citation>
    <scope>NUCLEOTIDE SEQUENCE [LARGE SCALE GENOMIC DNA]</scope>
    <source>
        <strain evidence="1 2">DSM 21985</strain>
    </source>
</reference>
<keyword evidence="2" id="KW-1185">Reference proteome</keyword>
<dbReference type="PROSITE" id="PS50194">
    <property type="entry name" value="FILAMIN_REPEAT"/>
    <property type="match status" value="1"/>
</dbReference>
<sequence>MGNFFAMKKLLLVLVLIFCGLKTTIAHNLWIETGSEAQIGEAHEVRIYYGEYTYDYYETVSGNFADVADFTLWLVKPGGEKVELEAKPEGETFYSASFTPKERGSYRVQLVSNKTTVVDWTEYGLGVLKPDFYATADVLVGEETDLKASLENAPLQITPDKTGASAGDHLRLTITFKEKPLAEQEVMLSVADQWTKTVQTDENGEVVFELPWEGQYVIETVHTEEAPGSYQGDEYEAIRHTATYTFTAK</sequence>
<proteinExistence type="predicted"/>
<dbReference type="Pfam" id="PF10670">
    <property type="entry name" value="DUF4198"/>
    <property type="match status" value="1"/>
</dbReference>
<protein>
    <submittedName>
        <fullName evidence="1">Uncharacterized conserved protein, contains GH25 family domain</fullName>
    </submittedName>
</protein>